<dbReference type="AlphaFoldDB" id="A0A4R1R8J4"/>
<dbReference type="PANTHER" id="PTHR34404">
    <property type="entry name" value="REGULATORY PROTEIN, FMDB FAMILY"/>
    <property type="match status" value="1"/>
</dbReference>
<evidence type="ECO:0000313" key="3">
    <source>
        <dbReference type="EMBL" id="TCL61985.1"/>
    </source>
</evidence>
<dbReference type="OrthoDB" id="9813321at2"/>
<dbReference type="InterPro" id="IPR013429">
    <property type="entry name" value="Regulatory_FmdB_Zinc_ribbon"/>
</dbReference>
<protein>
    <submittedName>
        <fullName evidence="3">Putative FmdB family regulatory protein</fullName>
    </submittedName>
</protein>
<comment type="caution">
    <text evidence="3">The sequence shown here is derived from an EMBL/GenBank/DDBJ whole genome shotgun (WGS) entry which is preliminary data.</text>
</comment>
<feature type="domain" description="Putative regulatory protein FmdB zinc ribbon" evidence="2">
    <location>
        <begin position="1"/>
        <end position="39"/>
    </location>
</feature>
<accession>A0A4R1R8J4</accession>
<feature type="region of interest" description="Disordered" evidence="1">
    <location>
        <begin position="54"/>
        <end position="91"/>
    </location>
</feature>
<dbReference type="PANTHER" id="PTHR34404:SF2">
    <property type="entry name" value="CONSERVED SERINE RICH PROTEIN"/>
    <property type="match status" value="1"/>
</dbReference>
<dbReference type="Proteomes" id="UP000295008">
    <property type="component" value="Unassembled WGS sequence"/>
</dbReference>
<dbReference type="RefSeq" id="WP_132015979.1">
    <property type="nucleotide sequence ID" value="NZ_SLUN01000029.1"/>
</dbReference>
<proteinExistence type="predicted"/>
<dbReference type="Pfam" id="PF09723">
    <property type="entry name" value="Zn_ribbon_8"/>
    <property type="match status" value="1"/>
</dbReference>
<name>A0A4R1R8J4_HYDET</name>
<evidence type="ECO:0000256" key="1">
    <source>
        <dbReference type="SAM" id="MobiDB-lite"/>
    </source>
</evidence>
<evidence type="ECO:0000313" key="4">
    <source>
        <dbReference type="Proteomes" id="UP000295008"/>
    </source>
</evidence>
<sequence length="91" mass="9794">MPTYEYYCEKCGVFETFHSITASLDECPHCHGPVRRLISQNNNIIFKGSGFYTTDNRSSSSHPKKSSADSGSGSSTAASSTSDSKTESKAS</sequence>
<gene>
    <name evidence="3" type="ORF">EDC14_102914</name>
</gene>
<organism evidence="3 4">
    <name type="scientific">Hydrogenispora ethanolica</name>
    <dbReference type="NCBI Taxonomy" id="1082276"/>
    <lineage>
        <taxon>Bacteria</taxon>
        <taxon>Bacillati</taxon>
        <taxon>Bacillota</taxon>
        <taxon>Hydrogenispora</taxon>
    </lineage>
</organism>
<reference evidence="3 4" key="1">
    <citation type="submission" date="2019-03" db="EMBL/GenBank/DDBJ databases">
        <title>Genomic Encyclopedia of Type Strains, Phase IV (KMG-IV): sequencing the most valuable type-strain genomes for metagenomic binning, comparative biology and taxonomic classification.</title>
        <authorList>
            <person name="Goeker M."/>
        </authorList>
    </citation>
    <scope>NUCLEOTIDE SEQUENCE [LARGE SCALE GENOMIC DNA]</scope>
    <source>
        <strain evidence="3 4">LX-B</strain>
    </source>
</reference>
<dbReference type="SMART" id="SM00834">
    <property type="entry name" value="CxxC_CXXC_SSSS"/>
    <property type="match status" value="1"/>
</dbReference>
<keyword evidence="4" id="KW-1185">Reference proteome</keyword>
<feature type="compositionally biased region" description="Low complexity" evidence="1">
    <location>
        <begin position="68"/>
        <end position="83"/>
    </location>
</feature>
<evidence type="ECO:0000259" key="2">
    <source>
        <dbReference type="SMART" id="SM00834"/>
    </source>
</evidence>
<dbReference type="NCBIfam" id="TIGR02605">
    <property type="entry name" value="CxxC_CxxC_SSSS"/>
    <property type="match status" value="1"/>
</dbReference>
<dbReference type="EMBL" id="SLUN01000029">
    <property type="protein sequence ID" value="TCL61985.1"/>
    <property type="molecule type" value="Genomic_DNA"/>
</dbReference>